<evidence type="ECO:0000313" key="7">
    <source>
        <dbReference type="Proteomes" id="UP001187734"/>
    </source>
</evidence>
<dbReference type="InterPro" id="IPR001841">
    <property type="entry name" value="Znf_RING"/>
</dbReference>
<keyword evidence="1" id="KW-0479">Metal-binding</keyword>
<dbReference type="AlphaFoldDB" id="A0AAE8SLK9"/>
<evidence type="ECO:0000256" key="4">
    <source>
        <dbReference type="PROSITE-ProRule" id="PRU00175"/>
    </source>
</evidence>
<accession>A0AAE8SLK9</accession>
<dbReference type="SMART" id="SM00184">
    <property type="entry name" value="RING"/>
    <property type="match status" value="1"/>
</dbReference>
<dbReference type="PROSITE" id="PS50089">
    <property type="entry name" value="ZF_RING_2"/>
    <property type="match status" value="1"/>
</dbReference>
<keyword evidence="2 4" id="KW-0863">Zinc-finger</keyword>
<dbReference type="SUPFAM" id="SSF57850">
    <property type="entry name" value="RING/U-box"/>
    <property type="match status" value="1"/>
</dbReference>
<evidence type="ECO:0000256" key="2">
    <source>
        <dbReference type="ARBA" id="ARBA00022771"/>
    </source>
</evidence>
<keyword evidence="7" id="KW-1185">Reference proteome</keyword>
<dbReference type="InterPro" id="IPR013083">
    <property type="entry name" value="Znf_RING/FYVE/PHD"/>
</dbReference>
<evidence type="ECO:0000256" key="1">
    <source>
        <dbReference type="ARBA" id="ARBA00022723"/>
    </source>
</evidence>
<dbReference type="EMBL" id="ONZP01000344">
    <property type="protein sequence ID" value="SPJ82069.1"/>
    <property type="molecule type" value="Genomic_DNA"/>
</dbReference>
<dbReference type="Pfam" id="PF13445">
    <property type="entry name" value="zf-RING_UBOX"/>
    <property type="match status" value="1"/>
</dbReference>
<proteinExistence type="predicted"/>
<name>A0AAE8SLK9_9HYPO</name>
<dbReference type="Proteomes" id="UP001187734">
    <property type="component" value="Unassembled WGS sequence"/>
</dbReference>
<evidence type="ECO:0000313" key="6">
    <source>
        <dbReference type="EMBL" id="SPJ82069.1"/>
    </source>
</evidence>
<dbReference type="GO" id="GO:0008270">
    <property type="term" value="F:zinc ion binding"/>
    <property type="evidence" value="ECO:0007669"/>
    <property type="project" value="UniProtKB-KW"/>
</dbReference>
<reference evidence="6" key="1">
    <citation type="submission" date="2018-03" db="EMBL/GenBank/DDBJ databases">
        <authorList>
            <person name="Guldener U."/>
        </authorList>
    </citation>
    <scope>NUCLEOTIDE SEQUENCE</scope>
</reference>
<protein>
    <recommendedName>
        <fullName evidence="5">RING-type domain-containing protein</fullName>
    </recommendedName>
</protein>
<keyword evidence="3" id="KW-0862">Zinc</keyword>
<gene>
    <name evidence="6" type="ORF">FTOL_09474</name>
</gene>
<sequence>MPINETYFPALMQILDQDPSAAERLGLQCPICMELMTIDTTDDFSGLNSHNAYVLPCKHIVGLSCIATLIVHNGETGTAHRCPTCRADLFHSGCQHPNIRGTIIRLSQACRAAVNISVLNSNRIDEFCVDCYVEYITQRLTNIAIDEFDFSNLVTGRRAVQLTYKIGGIVFTSLSFPRNATTIMELPILPNLRNATERAREYLAKLLGVPADKTAELEFCLTLIEINPVHGPDLLNELLFRGQREYMQDAAVALQRPGVTREFIANDSMLGFCRMMTFQQEINAQMRSQITRIRR</sequence>
<comment type="caution">
    <text evidence="6">The sequence shown here is derived from an EMBL/GenBank/DDBJ whole genome shotgun (WGS) entry which is preliminary data.</text>
</comment>
<evidence type="ECO:0000259" key="5">
    <source>
        <dbReference type="PROSITE" id="PS50089"/>
    </source>
</evidence>
<dbReference type="Gene3D" id="3.30.40.10">
    <property type="entry name" value="Zinc/RING finger domain, C3HC4 (zinc finger)"/>
    <property type="match status" value="1"/>
</dbReference>
<dbReference type="InterPro" id="IPR027370">
    <property type="entry name" value="Znf-RING_euk"/>
</dbReference>
<feature type="domain" description="RING-type" evidence="5">
    <location>
        <begin position="29"/>
        <end position="86"/>
    </location>
</feature>
<evidence type="ECO:0000256" key="3">
    <source>
        <dbReference type="ARBA" id="ARBA00022833"/>
    </source>
</evidence>
<organism evidence="6 7">
    <name type="scientific">Fusarium torulosum</name>
    <dbReference type="NCBI Taxonomy" id="33205"/>
    <lineage>
        <taxon>Eukaryota</taxon>
        <taxon>Fungi</taxon>
        <taxon>Dikarya</taxon>
        <taxon>Ascomycota</taxon>
        <taxon>Pezizomycotina</taxon>
        <taxon>Sordariomycetes</taxon>
        <taxon>Hypocreomycetidae</taxon>
        <taxon>Hypocreales</taxon>
        <taxon>Nectriaceae</taxon>
        <taxon>Fusarium</taxon>
    </lineage>
</organism>